<evidence type="ECO:0000256" key="3">
    <source>
        <dbReference type="ARBA" id="ARBA00001954"/>
    </source>
</evidence>
<dbReference type="InterPro" id="IPR011060">
    <property type="entry name" value="RibuloseP-bd_barrel"/>
</dbReference>
<dbReference type="GO" id="GO:0046496">
    <property type="term" value="P:nicotinamide nucleotide metabolic process"/>
    <property type="evidence" value="ECO:0007669"/>
    <property type="project" value="UniProtKB-ARBA"/>
</dbReference>
<dbReference type="FunFam" id="3.20.20.70:FF:000191">
    <property type="entry name" value="ribulose-phosphate 3-epimerase isoform X2"/>
    <property type="match status" value="1"/>
</dbReference>
<accession>A0A1D7QX17</accession>
<evidence type="ECO:0000313" key="12">
    <source>
        <dbReference type="Proteomes" id="UP000094463"/>
    </source>
</evidence>
<organism evidence="11 12">
    <name type="scientific">Salisediminibacterium beveridgei</name>
    <dbReference type="NCBI Taxonomy" id="632773"/>
    <lineage>
        <taxon>Bacteria</taxon>
        <taxon>Bacillati</taxon>
        <taxon>Bacillota</taxon>
        <taxon>Bacilli</taxon>
        <taxon>Bacillales</taxon>
        <taxon>Bacillaceae</taxon>
        <taxon>Salisediminibacterium</taxon>
    </lineage>
</organism>
<sequence>MQKETITISPSIMSSDLLNLEKSIRDIEQEGIDTLHVDIIDGAFSPSMPLGIDTVKQLRKITDINFDVHLMTNNNEFFIQEMIDIGVEQISFHLETSVHVDRYINLIRKSGAKVGVALTPSTPLSSLEYILPQVDTVLLMLINPGFATDKNENQVAYAVQKVNDLKKLIEKHGLNTRIEVDGRVSLETIPGLVGAGADILVAGSTSLFIKGRSLAENKVIMEEKMNEGLSQREEVK</sequence>
<name>A0A1D7QX17_9BACI</name>
<evidence type="ECO:0000256" key="2">
    <source>
        <dbReference type="ARBA" id="ARBA00001947"/>
    </source>
</evidence>
<comment type="subunit">
    <text evidence="4">Homodimer.</text>
</comment>
<dbReference type="AlphaFoldDB" id="A0A1D7QX17"/>
<dbReference type="Proteomes" id="UP000094463">
    <property type="component" value="Chromosome"/>
</dbReference>
<dbReference type="SUPFAM" id="SSF51366">
    <property type="entry name" value="Ribulose-phoshate binding barrel"/>
    <property type="match status" value="1"/>
</dbReference>
<evidence type="ECO:0000256" key="10">
    <source>
        <dbReference type="ARBA" id="ARBA00023277"/>
    </source>
</evidence>
<dbReference type="PANTHER" id="PTHR11749">
    <property type="entry name" value="RIBULOSE-5-PHOSPHATE-3-EPIMERASE"/>
    <property type="match status" value="1"/>
</dbReference>
<evidence type="ECO:0000313" key="11">
    <source>
        <dbReference type="EMBL" id="AOM83553.1"/>
    </source>
</evidence>
<evidence type="ECO:0000256" key="8">
    <source>
        <dbReference type="ARBA" id="ARBA00023211"/>
    </source>
</evidence>
<comment type="cofactor">
    <cofactor evidence="2">
        <name>Zn(2+)</name>
        <dbReference type="ChEBI" id="CHEBI:29105"/>
    </cofactor>
</comment>
<evidence type="ECO:0000256" key="5">
    <source>
        <dbReference type="ARBA" id="ARBA00022723"/>
    </source>
</evidence>
<comment type="cofactor">
    <cofactor evidence="3">
        <name>Fe(2+)</name>
        <dbReference type="ChEBI" id="CHEBI:29033"/>
    </cofactor>
</comment>
<reference evidence="11 12" key="1">
    <citation type="submission" date="2015-08" db="EMBL/GenBank/DDBJ databases">
        <title>The complete genome sequence of Bacillus beveridgei MLTeJB.</title>
        <authorList>
            <person name="Hanson T.E."/>
            <person name="Mesa C."/>
            <person name="Basesman S.M."/>
            <person name="Oremland R.S."/>
        </authorList>
    </citation>
    <scope>NUCLEOTIDE SEQUENCE [LARGE SCALE GENOMIC DNA]</scope>
    <source>
        <strain evidence="11 12">MLTeJB</strain>
    </source>
</reference>
<keyword evidence="10" id="KW-0119">Carbohydrate metabolism</keyword>
<dbReference type="Gene3D" id="3.20.20.70">
    <property type="entry name" value="Aldolase class I"/>
    <property type="match status" value="1"/>
</dbReference>
<dbReference type="InterPro" id="IPR013785">
    <property type="entry name" value="Aldolase_TIM"/>
</dbReference>
<dbReference type="CDD" id="cd00429">
    <property type="entry name" value="RPE"/>
    <property type="match status" value="1"/>
</dbReference>
<dbReference type="OrthoDB" id="1677561at2"/>
<protein>
    <submittedName>
        <fullName evidence="11">Putative pentose isomerase</fullName>
    </submittedName>
</protein>
<dbReference type="GO" id="GO:0006091">
    <property type="term" value="P:generation of precursor metabolites and energy"/>
    <property type="evidence" value="ECO:0007669"/>
    <property type="project" value="UniProtKB-ARBA"/>
</dbReference>
<dbReference type="NCBIfam" id="NF004076">
    <property type="entry name" value="PRK05581.1-4"/>
    <property type="match status" value="1"/>
</dbReference>
<keyword evidence="6" id="KW-0862">Zinc</keyword>
<evidence type="ECO:0000256" key="4">
    <source>
        <dbReference type="ARBA" id="ARBA00011738"/>
    </source>
</evidence>
<keyword evidence="7" id="KW-0408">Iron</keyword>
<dbReference type="GO" id="GO:0016857">
    <property type="term" value="F:racemase and epimerase activity, acting on carbohydrates and derivatives"/>
    <property type="evidence" value="ECO:0007669"/>
    <property type="project" value="InterPro"/>
</dbReference>
<gene>
    <name evidence="11" type="ORF">BBEV_2195</name>
</gene>
<dbReference type="InterPro" id="IPR000056">
    <property type="entry name" value="Ribul_P_3_epim-like"/>
</dbReference>
<dbReference type="EMBL" id="CP012502">
    <property type="protein sequence ID" value="AOM83553.1"/>
    <property type="molecule type" value="Genomic_DNA"/>
</dbReference>
<dbReference type="Pfam" id="PF00834">
    <property type="entry name" value="Ribul_P_3_epim"/>
    <property type="match status" value="1"/>
</dbReference>
<dbReference type="GO" id="GO:0046872">
    <property type="term" value="F:metal ion binding"/>
    <property type="evidence" value="ECO:0007669"/>
    <property type="project" value="UniProtKB-KW"/>
</dbReference>
<dbReference type="PATRIC" id="fig|632773.3.peg.2312"/>
<keyword evidence="8" id="KW-0464">Manganese</keyword>
<proteinExistence type="predicted"/>
<dbReference type="GO" id="GO:0005975">
    <property type="term" value="P:carbohydrate metabolic process"/>
    <property type="evidence" value="ECO:0007669"/>
    <property type="project" value="InterPro"/>
</dbReference>
<dbReference type="GO" id="GO:0006163">
    <property type="term" value="P:purine nucleotide metabolic process"/>
    <property type="evidence" value="ECO:0007669"/>
    <property type="project" value="UniProtKB-ARBA"/>
</dbReference>
<dbReference type="RefSeq" id="WP_069365522.1">
    <property type="nucleotide sequence ID" value="NZ_CP012502.1"/>
</dbReference>
<keyword evidence="5" id="KW-0479">Metal-binding</keyword>
<evidence type="ECO:0000256" key="7">
    <source>
        <dbReference type="ARBA" id="ARBA00023004"/>
    </source>
</evidence>
<dbReference type="STRING" id="632773.BBEV_2195"/>
<evidence type="ECO:0000256" key="9">
    <source>
        <dbReference type="ARBA" id="ARBA00023235"/>
    </source>
</evidence>
<keyword evidence="12" id="KW-1185">Reference proteome</keyword>
<dbReference type="GO" id="GO:1901135">
    <property type="term" value="P:carbohydrate derivative metabolic process"/>
    <property type="evidence" value="ECO:0007669"/>
    <property type="project" value="UniProtKB-ARBA"/>
</dbReference>
<keyword evidence="9 11" id="KW-0413">Isomerase</keyword>
<evidence type="ECO:0000256" key="6">
    <source>
        <dbReference type="ARBA" id="ARBA00022833"/>
    </source>
</evidence>
<comment type="cofactor">
    <cofactor evidence="1">
        <name>Mn(2+)</name>
        <dbReference type="ChEBI" id="CHEBI:29035"/>
    </cofactor>
</comment>
<evidence type="ECO:0000256" key="1">
    <source>
        <dbReference type="ARBA" id="ARBA00001936"/>
    </source>
</evidence>
<dbReference type="KEGG" id="bbev:BBEV_2195"/>